<name>A0A932CP24_UNCTE</name>
<evidence type="ECO:0000313" key="1">
    <source>
        <dbReference type="EMBL" id="MBI2876694.1"/>
    </source>
</evidence>
<evidence type="ECO:0000313" key="2">
    <source>
        <dbReference type="Proteomes" id="UP000769766"/>
    </source>
</evidence>
<organism evidence="1 2">
    <name type="scientific">Tectimicrobiota bacterium</name>
    <dbReference type="NCBI Taxonomy" id="2528274"/>
    <lineage>
        <taxon>Bacteria</taxon>
        <taxon>Pseudomonadati</taxon>
        <taxon>Nitrospinota/Tectimicrobiota group</taxon>
        <taxon>Candidatus Tectimicrobiota</taxon>
    </lineage>
</organism>
<comment type="caution">
    <text evidence="1">The sequence shown here is derived from an EMBL/GenBank/DDBJ whole genome shotgun (WGS) entry which is preliminary data.</text>
</comment>
<accession>A0A932CP24</accession>
<dbReference type="AlphaFoldDB" id="A0A932CP24"/>
<reference evidence="1" key="1">
    <citation type="submission" date="2020-07" db="EMBL/GenBank/DDBJ databases">
        <title>Huge and variable diversity of episymbiotic CPR bacteria and DPANN archaea in groundwater ecosystems.</title>
        <authorList>
            <person name="He C.Y."/>
            <person name="Keren R."/>
            <person name="Whittaker M."/>
            <person name="Farag I.F."/>
            <person name="Doudna J."/>
            <person name="Cate J.H.D."/>
            <person name="Banfield J.F."/>
        </authorList>
    </citation>
    <scope>NUCLEOTIDE SEQUENCE</scope>
    <source>
        <strain evidence="1">NC_groundwater_672_Ag_B-0.1um_62_36</strain>
    </source>
</reference>
<dbReference type="Proteomes" id="UP000769766">
    <property type="component" value="Unassembled WGS sequence"/>
</dbReference>
<protein>
    <submittedName>
        <fullName evidence="1">Uncharacterized protein</fullName>
    </submittedName>
</protein>
<sequence length="77" mass="8956">MNFEIISDITHIEAIAVGKSIRDIARLRKAYGAGRWRKLKGVATIRLANGRIRLAELHWYEAHGIGKREIKRKRYLE</sequence>
<proteinExistence type="predicted"/>
<dbReference type="EMBL" id="JACPRF010000224">
    <property type="protein sequence ID" value="MBI2876694.1"/>
    <property type="molecule type" value="Genomic_DNA"/>
</dbReference>
<gene>
    <name evidence="1" type="ORF">HYY20_07415</name>
</gene>